<protein>
    <submittedName>
        <fullName evidence="2">Uncharacterized protein</fullName>
    </submittedName>
</protein>
<feature type="region of interest" description="Disordered" evidence="1">
    <location>
        <begin position="92"/>
        <end position="118"/>
    </location>
</feature>
<name>A0A1J4RVB1_9BACT</name>
<evidence type="ECO:0000313" key="2">
    <source>
        <dbReference type="EMBL" id="OIN90346.1"/>
    </source>
</evidence>
<sequence length="118" mass="13598">MITDNDIKKLKTIFATKEDLKRFATKKDLDESEARTAFGFTDVQRQFTEVRSDISELKSDVKDIRLQLHGMEQNIIGAIRELKEDHDVSKKRITKLEKPPSPSKQIPHQLNQAPITSH</sequence>
<reference evidence="2 3" key="1">
    <citation type="journal article" date="2016" name="Environ. Microbiol.">
        <title>Genomic resolution of a cold subsurface aquifer community provides metabolic insights for novel microbes adapted to high CO concentrations.</title>
        <authorList>
            <person name="Probst A.J."/>
            <person name="Castelle C.J."/>
            <person name="Singh A."/>
            <person name="Brown C.T."/>
            <person name="Anantharaman K."/>
            <person name="Sharon I."/>
            <person name="Hug L.A."/>
            <person name="Burstein D."/>
            <person name="Emerson J.B."/>
            <person name="Thomas B.C."/>
            <person name="Banfield J.F."/>
        </authorList>
    </citation>
    <scope>NUCLEOTIDE SEQUENCE [LARGE SCALE GENOMIC DNA]</scope>
    <source>
        <strain evidence="2">CG1_02_44_10</strain>
    </source>
</reference>
<gene>
    <name evidence="2" type="ORF">AUJ42_03175</name>
</gene>
<dbReference type="Proteomes" id="UP000182345">
    <property type="component" value="Unassembled WGS sequence"/>
</dbReference>
<evidence type="ECO:0000256" key="1">
    <source>
        <dbReference type="SAM" id="MobiDB-lite"/>
    </source>
</evidence>
<accession>A0A1J4RVB1</accession>
<evidence type="ECO:0000313" key="3">
    <source>
        <dbReference type="Proteomes" id="UP000182345"/>
    </source>
</evidence>
<dbReference type="EMBL" id="MNUK01000073">
    <property type="protein sequence ID" value="OIN90346.1"/>
    <property type="molecule type" value="Genomic_DNA"/>
</dbReference>
<comment type="caution">
    <text evidence="2">The sequence shown here is derived from an EMBL/GenBank/DDBJ whole genome shotgun (WGS) entry which is preliminary data.</text>
</comment>
<feature type="compositionally biased region" description="Polar residues" evidence="1">
    <location>
        <begin position="103"/>
        <end position="118"/>
    </location>
</feature>
<organism evidence="2 3">
    <name type="scientific">Candidatus Collierbacteria bacterium CG1_02_44_10</name>
    <dbReference type="NCBI Taxonomy" id="1805087"/>
    <lineage>
        <taxon>Bacteria</taxon>
        <taxon>Candidatus Collieribacteriota</taxon>
    </lineage>
</organism>
<proteinExistence type="predicted"/>
<dbReference type="AlphaFoldDB" id="A0A1J4RVB1"/>